<dbReference type="Gene3D" id="3.40.50.300">
    <property type="entry name" value="P-loop containing nucleotide triphosphate hydrolases"/>
    <property type="match status" value="3"/>
</dbReference>
<dbReference type="Proteomes" id="UP000789396">
    <property type="component" value="Unassembled WGS sequence"/>
</dbReference>
<gene>
    <name evidence="4" type="ORF">RFULGI_LOCUS1337</name>
</gene>
<feature type="coiled-coil region" evidence="1">
    <location>
        <begin position="1458"/>
        <end position="1506"/>
    </location>
</feature>
<evidence type="ECO:0000256" key="1">
    <source>
        <dbReference type="SAM" id="Coils"/>
    </source>
</evidence>
<proteinExistence type="predicted"/>
<dbReference type="Gene3D" id="2.170.15.10">
    <property type="entry name" value="Proaerolysin, chain A, domain 3"/>
    <property type="match status" value="1"/>
</dbReference>
<feature type="transmembrane region" description="Helical" evidence="3">
    <location>
        <begin position="1761"/>
        <end position="1783"/>
    </location>
</feature>
<feature type="region of interest" description="Disordered" evidence="2">
    <location>
        <begin position="79"/>
        <end position="108"/>
    </location>
</feature>
<keyword evidence="1" id="KW-0175">Coiled coil</keyword>
<feature type="compositionally biased region" description="Basic and acidic residues" evidence="2">
    <location>
        <begin position="79"/>
        <end position="99"/>
    </location>
</feature>
<keyword evidence="3" id="KW-0472">Membrane</keyword>
<reference evidence="4" key="1">
    <citation type="submission" date="2021-06" db="EMBL/GenBank/DDBJ databases">
        <authorList>
            <person name="Kallberg Y."/>
            <person name="Tangrot J."/>
            <person name="Rosling A."/>
        </authorList>
    </citation>
    <scope>NUCLEOTIDE SEQUENCE</scope>
    <source>
        <strain evidence="4">IN212</strain>
    </source>
</reference>
<feature type="coiled-coil region" evidence="1">
    <location>
        <begin position="396"/>
        <end position="450"/>
    </location>
</feature>
<dbReference type="SUPFAM" id="SSF52540">
    <property type="entry name" value="P-loop containing nucleoside triphosphate hydrolases"/>
    <property type="match status" value="2"/>
</dbReference>
<feature type="region of interest" description="Disordered" evidence="2">
    <location>
        <begin position="121"/>
        <end position="163"/>
    </location>
</feature>
<keyword evidence="3" id="KW-0812">Transmembrane</keyword>
<evidence type="ECO:0000256" key="2">
    <source>
        <dbReference type="SAM" id="MobiDB-lite"/>
    </source>
</evidence>
<comment type="caution">
    <text evidence="4">The sequence shown here is derived from an EMBL/GenBank/DDBJ whole genome shotgun (WGS) entry which is preliminary data.</text>
</comment>
<organism evidence="4 5">
    <name type="scientific">Racocetra fulgida</name>
    <dbReference type="NCBI Taxonomy" id="60492"/>
    <lineage>
        <taxon>Eukaryota</taxon>
        <taxon>Fungi</taxon>
        <taxon>Fungi incertae sedis</taxon>
        <taxon>Mucoromycota</taxon>
        <taxon>Glomeromycotina</taxon>
        <taxon>Glomeromycetes</taxon>
        <taxon>Diversisporales</taxon>
        <taxon>Gigasporaceae</taxon>
        <taxon>Racocetra</taxon>
    </lineage>
</organism>
<keyword evidence="5" id="KW-1185">Reference proteome</keyword>
<dbReference type="OrthoDB" id="8954335at2759"/>
<protein>
    <submittedName>
        <fullName evidence="4">10310_t:CDS:1</fullName>
    </submittedName>
</protein>
<feature type="compositionally biased region" description="Low complexity" evidence="2">
    <location>
        <begin position="962"/>
        <end position="978"/>
    </location>
</feature>
<name>A0A9N8W6V7_9GLOM</name>
<keyword evidence="3" id="KW-1133">Transmembrane helix</keyword>
<feature type="region of interest" description="Disordered" evidence="2">
    <location>
        <begin position="803"/>
        <end position="832"/>
    </location>
</feature>
<accession>A0A9N8W6V7</accession>
<evidence type="ECO:0000256" key="3">
    <source>
        <dbReference type="SAM" id="Phobius"/>
    </source>
</evidence>
<feature type="region of interest" description="Disordered" evidence="2">
    <location>
        <begin position="955"/>
        <end position="978"/>
    </location>
</feature>
<dbReference type="InterPro" id="IPR027417">
    <property type="entry name" value="P-loop_NTPase"/>
</dbReference>
<evidence type="ECO:0000313" key="5">
    <source>
        <dbReference type="Proteomes" id="UP000789396"/>
    </source>
</evidence>
<sequence length="1989" mass="227880">MQTRFFAGLLYYGVPEDFFDRFPTEIATKFQELKRKEDLFQKLYPNIKLKVEKLITLKSTDKTIGNTIKDRFQDKSVDRTVDKENQRQEGERVTSKETPIKTVDMIGGEYGTHDSKVITELKNTRKIRPNLDHGTDKLTERDKDRDKGTQRDNTTRLSTKEEQPQFIQQMAKIIDQCMSLEIPIAEYSSRGKRIMGIEEETLESEEEKRRKKQKDEFKKLTLDEYQSLKERGEPVEDTLVLENLVRRYNETKRLASRSSTTKENREKGMKGLILAFTEEIIWSDLENFDKVMNGITGFTEFKAELRNRTEVAHYYRSIGKKMPQTFYCLVGKAGVGKTEISKTLAKAYKRPLVIIGMAGQNHTKVLKGMRPTLDNASYGRVTEALCEQTWAVFRTKKEWQELLNKLKNKAKPTNNQQERMKYIESEIKAIEEQEKDRDRLQTALNAINQYGSKKEQIMYLNLKERIGRLSGKVYALPSQASIILLDEFEKVKEETVMFVERLEILKNRRDAFVREYFPSSIRGTESINDIEIKYDEDEYNKRYEPNNFTPDQQLIRERINDNFLKMCITEEFGVRGGIMNLVTVFDFLITFKVRGLFNQAPYLDQVAEKEYVTNPSGEGTLNLTYEINGTNYLLPLTQKRDVEEVKDKNGRVTGYEKPGYKKDWKPELVETPEEESEQKERVAINYEQSDYRGIEISKVRTHDLLNDEGVAEELKIDLASTDFKVYFLKNFLKRRVKEERLEQEIRSRYQNVIAEEDCQNEIPVGKHYELYRGNDKTGDYCFPCWGKEKSKYEPLIEQGLLKKKDGNYHGTKDPKNEGIPVREGDNEPEDKSDLERRYCEKCDKWLNHPASYDKHSYYNGGFAENFSVTDSRQTLHCSYCAKRVRITGEKEPKTNMERMLAFHNTANKVNHDCEAECYECGIKFKPTDATVDLLLDKRGRPYCINCQIKKLEEGDFMSDSDNNNNGENGNQNGNQTSQANQTFLPTLIQIQQYFTANNINSITQQADGSLLISFKQTSTNSSPPQTISNEELTDENNAGMDNEQRTIKQDNKSDKMPWISWGGIIVFVGILITIILMKKQNNFNLYSGDIITINNNNPLLVEVDDAENQTIKLRNNKDEKYLSKKFFSISRKSLDFSTDFEDALIFTVKQNSNGEISLQTNDSKYLKSEGKNFRLSSKERLLALTKQQNTENIEEIEIINLYKEKEEKSSDEEVLISCKSYDNKTDNPLEYTFSFTESIQEAHNFTWSDDFTVGVSAKLSCSSIVGAEISGQFQAKSAKKVKLFTPYTAKVKRVIGGKSYDYLIDGKYSGDNYSESRCLTEEITVRNILLENYYCVIDNIGFGDAVVEEKEVLIRIGEAINSAYQGLSHVLFIFGGRFSDKEKENFRKLAALKITNSYITLVRSKFNNFGNKRACERDKAALENESPEIEQLLNNCRGLLHINNGDEDSRDKSRKKVLEDISSLIEDYFKEKEKLENKIKVNVEQKKAIEQQIDDLKTETANQIKEKAKGEEILQGLIEVTKLKKSESGRNFEHCLNDINTAAANYTELITKIANNVSSPASGTFCCDNSGSYRDADSYINKSITCSPLIADHNYSFTNYCPHNYENTTFGRCTKIDQSYFCVTYDPFFSVLGDNSITTNITTGTGSDYFLDYLARCLTEITSSFSTMCCDGGDCSVRDLRDVKYGRALSTDVACFSNFCSFMCFQDNDGYIANGTYNANSGWKNYPTSFSKFTFIGDLNLQIKLPPKTNSSPSNPNLPQILIPVGVGTGVTVIVIGGVTYYYCVKGEKKQQTDENITLLNNPFLNDNQNNIKNILLIGSTGKGKSTLANVITGLENKFKESDVIDTVGIGDTKLKREEVLDKIAEAVYLVKDGVSQVFFVIGNKFDQREMENYDLLRTIIFDNEIVNHTTIVRNCFENFKEPEECKKDIDSMIKEGGKLAGIIESRQEKAIRQEVLKHIFNNCDEIKETSGGDDFITKTLGDNINTDD</sequence>
<evidence type="ECO:0000313" key="4">
    <source>
        <dbReference type="EMBL" id="CAG8476342.1"/>
    </source>
</evidence>
<dbReference type="EMBL" id="CAJVPZ010000798">
    <property type="protein sequence ID" value="CAG8476342.1"/>
    <property type="molecule type" value="Genomic_DNA"/>
</dbReference>
<dbReference type="PANTHER" id="PTHR42264">
    <property type="entry name" value="EPHRIN_REC_LIKE DOMAIN-CONTAINING PROTEIN"/>
    <property type="match status" value="1"/>
</dbReference>